<dbReference type="InterPro" id="IPR011992">
    <property type="entry name" value="EF-hand-dom_pair"/>
</dbReference>
<feature type="compositionally biased region" description="Acidic residues" evidence="1">
    <location>
        <begin position="602"/>
        <end position="620"/>
    </location>
</feature>
<dbReference type="SUPFAM" id="SSF47473">
    <property type="entry name" value="EF-hand"/>
    <property type="match status" value="1"/>
</dbReference>
<feature type="compositionally biased region" description="Acidic residues" evidence="1">
    <location>
        <begin position="256"/>
        <end position="280"/>
    </location>
</feature>
<feature type="compositionally biased region" description="Acidic residues" evidence="1">
    <location>
        <begin position="639"/>
        <end position="673"/>
    </location>
</feature>
<organism evidence="3">
    <name type="scientific">Ditylum brightwellii</name>
    <dbReference type="NCBI Taxonomy" id="49249"/>
    <lineage>
        <taxon>Eukaryota</taxon>
        <taxon>Sar</taxon>
        <taxon>Stramenopiles</taxon>
        <taxon>Ochrophyta</taxon>
        <taxon>Bacillariophyta</taxon>
        <taxon>Mediophyceae</taxon>
        <taxon>Lithodesmiophycidae</taxon>
        <taxon>Lithodesmiales</taxon>
        <taxon>Lithodesmiaceae</taxon>
        <taxon>Ditylum</taxon>
    </lineage>
</organism>
<evidence type="ECO:0000256" key="1">
    <source>
        <dbReference type="SAM" id="MobiDB-lite"/>
    </source>
</evidence>
<feature type="compositionally biased region" description="Polar residues" evidence="1">
    <location>
        <begin position="1134"/>
        <end position="1147"/>
    </location>
</feature>
<feature type="region of interest" description="Disordered" evidence="1">
    <location>
        <begin position="493"/>
        <end position="538"/>
    </location>
</feature>
<dbReference type="GO" id="GO:0016197">
    <property type="term" value="P:endosomal transport"/>
    <property type="evidence" value="ECO:0007669"/>
    <property type="project" value="TreeGrafter"/>
</dbReference>
<dbReference type="GO" id="GO:0006897">
    <property type="term" value="P:endocytosis"/>
    <property type="evidence" value="ECO:0007669"/>
    <property type="project" value="TreeGrafter"/>
</dbReference>
<dbReference type="Gene3D" id="1.10.238.10">
    <property type="entry name" value="EF-hand"/>
    <property type="match status" value="1"/>
</dbReference>
<protein>
    <recommendedName>
        <fullName evidence="2">EH domain-containing protein</fullName>
    </recommendedName>
</protein>
<dbReference type="SMART" id="SM00027">
    <property type="entry name" value="EH"/>
    <property type="match status" value="1"/>
</dbReference>
<proteinExistence type="predicted"/>
<feature type="compositionally biased region" description="Pro residues" evidence="1">
    <location>
        <begin position="497"/>
        <end position="514"/>
    </location>
</feature>
<reference evidence="3" key="1">
    <citation type="submission" date="2021-01" db="EMBL/GenBank/DDBJ databases">
        <authorList>
            <person name="Corre E."/>
            <person name="Pelletier E."/>
            <person name="Niang G."/>
            <person name="Scheremetjew M."/>
            <person name="Finn R."/>
            <person name="Kale V."/>
            <person name="Holt S."/>
            <person name="Cochrane G."/>
            <person name="Meng A."/>
            <person name="Brown T."/>
            <person name="Cohen L."/>
        </authorList>
    </citation>
    <scope>NUCLEOTIDE SEQUENCE</scope>
    <source>
        <strain evidence="3">GSO104</strain>
    </source>
</reference>
<evidence type="ECO:0000259" key="2">
    <source>
        <dbReference type="SMART" id="SM00027"/>
    </source>
</evidence>
<feature type="region of interest" description="Disordered" evidence="1">
    <location>
        <begin position="1110"/>
        <end position="1147"/>
    </location>
</feature>
<dbReference type="EMBL" id="HBNS01033497">
    <property type="protein sequence ID" value="CAE4628726.1"/>
    <property type="molecule type" value="Transcribed_RNA"/>
</dbReference>
<gene>
    <name evidence="3" type="ORF">DBRI00130_LOCUS26204</name>
</gene>
<feature type="compositionally biased region" description="Polar residues" evidence="1">
    <location>
        <begin position="720"/>
        <end position="731"/>
    </location>
</feature>
<dbReference type="Pfam" id="PF12763">
    <property type="entry name" value="EH"/>
    <property type="match status" value="1"/>
</dbReference>
<feature type="compositionally biased region" description="Polar residues" evidence="1">
    <location>
        <begin position="677"/>
        <end position="689"/>
    </location>
</feature>
<feature type="region of interest" description="Disordered" evidence="1">
    <location>
        <begin position="1"/>
        <end position="20"/>
    </location>
</feature>
<feature type="compositionally biased region" description="Acidic residues" evidence="1">
    <location>
        <begin position="578"/>
        <end position="595"/>
    </location>
</feature>
<dbReference type="GO" id="GO:0005737">
    <property type="term" value="C:cytoplasm"/>
    <property type="evidence" value="ECO:0007669"/>
    <property type="project" value="TreeGrafter"/>
</dbReference>
<feature type="compositionally biased region" description="Low complexity" evidence="1">
    <location>
        <begin position="758"/>
        <end position="772"/>
    </location>
</feature>
<name>A0A7S4VGX7_9STRA</name>
<feature type="region of interest" description="Disordered" evidence="1">
    <location>
        <begin position="254"/>
        <end position="299"/>
    </location>
</feature>
<evidence type="ECO:0000313" key="3">
    <source>
        <dbReference type="EMBL" id="CAE4628726.1"/>
    </source>
</evidence>
<feature type="region of interest" description="Disordered" evidence="1">
    <location>
        <begin position="572"/>
        <end position="801"/>
    </location>
</feature>
<sequence>MASQEPPIEQTPSSPAAPSPVLYRPQKMERLYGYYILQNQFNVDFNGGNWGGINEDDVENMILISGREAVPFLMTSGVERDVLRSIWAVADPDGVGTLVKRSQFYTILRLISLSQSHLLPPITTSNSDPASLLRETLSSTLSLKVSLPTFDAMSMPSTAHLISTYDTVPVENSAEGRSGEGVFQMVINHDYQYNQWLQQQQGGGMGGSGEGIVQSGGGGMGGGSTQDSMRLSVSDAFGGLIEVEDQPLPSMSVPVVEEEEEEEPNEVVEEEDDFGDFADAEPDKESNVNNDQEEKDDDFGDFADAAPTTSTTLEVNAEPTIIPNEIEDEGGDDDFGDFEDAVTTDSAAAAAPTTIPTITVEDVSEDDDADIVEMGAPTPSGADINGGFSLPSPDKVMTVTANINTEILPPPLSFTAMGSEAPTQMDVVEPMNESNDYQEEEQEKEEKGTVVTDVAMSMPPKPVVVESLEEKEEENAFSIPSPQHVLGTIPAEHIASLPPPPPTFPDVNEIPPPSTVMEPPSKTDPSNMLDFNQPPTLQSKTTIFSSSIMSTTADDSTSRLSMAFDSLVEMDLQQQQTVEEDDFGDFEDAVIEGEEGEKGEKEGDDFGDFEDAEEEEEEKDDGFGNFEDAAPTNENFQKEDEEGDDFGNFEDAAPTDDKDEQEEDDFGDFEDADVVASTEQNEIENSQKANESHDDGFGNFGGVPMGPLSPPAKEGKEQEQVASLPSPTQFNIGGEENVVSLPSPQHFNSGDFGDFENAAVAPSPSAPVTVAVGETEDLTQTEDVGGMFSLPSPDKLQLSDNGNDTKLQGEQPHRLSVFDTMVEMDGLSSSFNQPLPPLDQFGKANPLNESVVAVCNDFDFTKEEDDDDGFGDFEGQDLATHKEEEEEAKDGIVELGASFNQPLTPLGQPGKANPLNESVVAVCNDFDFTKEDDDDDGFGDFEGQDLATHKEEEEEAKDGIVELGASFNQPLTPLGQPGKANPLNESVVAVCNDFDFTKEDDDNGFGEFEGQAMGNSDMIQNASKEDDDDWGNFEAVSHPTLNDDKAAAVGATSVGGSLLEIPVNDEGFGDFTGMASTAHENENVVVIEELPASGFDTDWGDFEKVEVHAEKKEQQNGDFEAFSLNPPLPGKTMGANTSTLEQPSSSGFDTDWGDFETVEHQIDFVDHDAVAKEQRGLPQESKESQPALFSEPVEEANDDFGDWGAFDQPTPTVAGGISNDAPSITTAAPNEEEFTLETLRGRLVQIKSAFPKEVQLKQRVPKKKTVKRKNKKEEEETSRILYLAKFDEGVGANLDPNGNSGKWLPMEEHLKIDPSGAKERLQKAVRCVSLHETLSSGEFIKIAARWEELMRIVNNELLTGKILLESLMPGKDTSLTAQEAKYILESEKLIIFVSGLTEYVRVVRSIVATIGDLLCLDTSVNLTKRNFKKDWGGIPLLESALNVEDSFQVIQSVAEKISKKGAMMVSLESIPEIRKRILQQLMNGSRMNISPLTTPDLFCHLTLQPIGSTDGDLSFSSDSTRNDTRVSVEWEGKPFMACAANFWCNRVSLSVP</sequence>
<accession>A0A7S4VGX7</accession>
<dbReference type="GO" id="GO:0005886">
    <property type="term" value="C:plasma membrane"/>
    <property type="evidence" value="ECO:0007669"/>
    <property type="project" value="TreeGrafter"/>
</dbReference>
<feature type="domain" description="EH" evidence="2">
    <location>
        <begin position="49"/>
        <end position="134"/>
    </location>
</feature>
<dbReference type="InterPro" id="IPR000261">
    <property type="entry name" value="EH_dom"/>
</dbReference>
<dbReference type="PANTHER" id="PTHR11216">
    <property type="entry name" value="EH DOMAIN"/>
    <property type="match status" value="1"/>
</dbReference>
<feature type="compositionally biased region" description="Polar residues" evidence="1">
    <location>
        <begin position="523"/>
        <end position="538"/>
    </location>
</feature>